<gene>
    <name evidence="1" type="ORF">A3B49_03340</name>
</gene>
<evidence type="ECO:0000313" key="2">
    <source>
        <dbReference type="Proteomes" id="UP000178017"/>
    </source>
</evidence>
<accession>A0A1F5MK97</accession>
<dbReference type="EMBL" id="MFDO01000005">
    <property type="protein sequence ID" value="OGE65806.1"/>
    <property type="molecule type" value="Genomic_DNA"/>
</dbReference>
<name>A0A1F5MK97_9BACT</name>
<dbReference type="Proteomes" id="UP000178017">
    <property type="component" value="Unassembled WGS sequence"/>
</dbReference>
<protein>
    <submittedName>
        <fullName evidence="1">Uncharacterized protein</fullName>
    </submittedName>
</protein>
<comment type="caution">
    <text evidence="1">The sequence shown here is derived from an EMBL/GenBank/DDBJ whole genome shotgun (WGS) entry which is preliminary data.</text>
</comment>
<reference evidence="1 2" key="1">
    <citation type="journal article" date="2016" name="Nat. Commun.">
        <title>Thousands of microbial genomes shed light on interconnected biogeochemical processes in an aquifer system.</title>
        <authorList>
            <person name="Anantharaman K."/>
            <person name="Brown C.T."/>
            <person name="Hug L.A."/>
            <person name="Sharon I."/>
            <person name="Castelle C.J."/>
            <person name="Probst A.J."/>
            <person name="Thomas B.C."/>
            <person name="Singh A."/>
            <person name="Wilkins M.J."/>
            <person name="Karaoz U."/>
            <person name="Brodie E.L."/>
            <person name="Williams K.H."/>
            <person name="Hubbard S.S."/>
            <person name="Banfield J.F."/>
        </authorList>
    </citation>
    <scope>NUCLEOTIDE SEQUENCE [LARGE SCALE GENOMIC DNA]</scope>
</reference>
<evidence type="ECO:0000313" key="1">
    <source>
        <dbReference type="EMBL" id="OGE65806.1"/>
    </source>
</evidence>
<dbReference type="AlphaFoldDB" id="A0A1F5MK97"/>
<proteinExistence type="predicted"/>
<sequence>MQEMVEHTAELQSYIDSWRFAKTPRTQVIEELASYSLETKHIPDPYSFLITPSGELISLVTGDQVKKIVNTDSYIGQTEMEALVGVERIISDVIERDDQDPGPIIWMSPEYPGVYLDLKVVVSEIVGRGKNRSLFNRAIILDLNKVDTLKFAQGLTNYSTNKVDFTSLEDIRRTPIQLNPGLHWSYIFEELVADDQFQMVREGADLLAKKRAIKQGKDLFPVLFSGEIKEVVYADYFGEFNGSCPVIPGSKTAFSYVFDNSLSLKILKKKDWECDRDGDCTGCSKKNTKVGPCSWCQSCQDADDRRQHFKQLFSVVV</sequence>
<organism evidence="1 2">
    <name type="scientific">Candidatus Daviesbacteria bacterium RIFCSPLOWO2_01_FULL_40_24</name>
    <dbReference type="NCBI Taxonomy" id="1797787"/>
    <lineage>
        <taxon>Bacteria</taxon>
        <taxon>Candidatus Daviesiibacteriota</taxon>
    </lineage>
</organism>